<comment type="caution">
    <text evidence="9">The sequence shown here is derived from an EMBL/GenBank/DDBJ whole genome shotgun (WGS) entry which is preliminary data.</text>
</comment>
<evidence type="ECO:0000256" key="1">
    <source>
        <dbReference type="ARBA" id="ARBA00006620"/>
    </source>
</evidence>
<dbReference type="RefSeq" id="WP_192860785.1">
    <property type="nucleotide sequence ID" value="NZ_JADAQT010000013.1"/>
</dbReference>
<keyword evidence="4" id="KW-0255">Endonuclease</keyword>
<keyword evidence="2" id="KW-1277">Toxin-antitoxin system</keyword>
<dbReference type="InterPro" id="IPR012933">
    <property type="entry name" value="HicA_mRNA_interferase"/>
</dbReference>
<dbReference type="Pfam" id="PF07927">
    <property type="entry name" value="HicA_toxin"/>
    <property type="match status" value="1"/>
</dbReference>
<keyword evidence="10" id="KW-1185">Reference proteome</keyword>
<evidence type="ECO:0000256" key="2">
    <source>
        <dbReference type="ARBA" id="ARBA00022649"/>
    </source>
</evidence>
<reference evidence="9 10" key="1">
    <citation type="submission" date="2020-10" db="EMBL/GenBank/DDBJ databases">
        <title>Myceligenerans pegani sp. nov., an endophytic actinomycete isolated from Peganum harmala L. in Xinjiang, China.</title>
        <authorList>
            <person name="Xin L."/>
        </authorList>
    </citation>
    <scope>NUCLEOTIDE SEQUENCE [LARGE SCALE GENOMIC DNA]</scope>
    <source>
        <strain evidence="9 10">TRM65318</strain>
    </source>
</reference>
<keyword evidence="5" id="KW-0378">Hydrolase</keyword>
<dbReference type="Proteomes" id="UP000625527">
    <property type="component" value="Unassembled WGS sequence"/>
</dbReference>
<comment type="similarity">
    <text evidence="1">Belongs to the HicA mRNA interferase family.</text>
</comment>
<evidence type="ECO:0000256" key="5">
    <source>
        <dbReference type="ARBA" id="ARBA00022801"/>
    </source>
</evidence>
<dbReference type="EMBL" id="JADAQT010000013">
    <property type="protein sequence ID" value="MBE1874205.1"/>
    <property type="molecule type" value="Genomic_DNA"/>
</dbReference>
<evidence type="ECO:0000256" key="8">
    <source>
        <dbReference type="SAM" id="MobiDB-lite"/>
    </source>
</evidence>
<dbReference type="SUPFAM" id="SSF54786">
    <property type="entry name" value="YcfA/nrd intein domain"/>
    <property type="match status" value="1"/>
</dbReference>
<dbReference type="InterPro" id="IPR038570">
    <property type="entry name" value="HicA_sf"/>
</dbReference>
<accession>A0ABR9MS45</accession>
<protein>
    <submittedName>
        <fullName evidence="9">Type II toxin-antitoxin system HicA family toxin</fullName>
    </submittedName>
</protein>
<sequence>MVSSQPTRKVLKELRDAGFTAGRTVGSHTQWKHPSGVSVSVPDGHRQISPGVYRKVLKAIKDSQEGTK</sequence>
<gene>
    <name evidence="9" type="ORF">IHE71_00570</name>
</gene>
<keyword evidence="6" id="KW-0694">RNA-binding</keyword>
<evidence type="ECO:0000256" key="6">
    <source>
        <dbReference type="ARBA" id="ARBA00022884"/>
    </source>
</evidence>
<name>A0ABR9MS45_9MICO</name>
<keyword evidence="3" id="KW-0540">Nuclease</keyword>
<proteinExistence type="inferred from homology"/>
<feature type="region of interest" description="Disordered" evidence="8">
    <location>
        <begin position="25"/>
        <end position="45"/>
    </location>
</feature>
<keyword evidence="7" id="KW-0346">Stress response</keyword>
<evidence type="ECO:0000256" key="3">
    <source>
        <dbReference type="ARBA" id="ARBA00022722"/>
    </source>
</evidence>
<evidence type="ECO:0000313" key="10">
    <source>
        <dbReference type="Proteomes" id="UP000625527"/>
    </source>
</evidence>
<evidence type="ECO:0000256" key="7">
    <source>
        <dbReference type="ARBA" id="ARBA00023016"/>
    </source>
</evidence>
<dbReference type="Gene3D" id="3.30.920.30">
    <property type="entry name" value="Hypothetical protein"/>
    <property type="match status" value="1"/>
</dbReference>
<evidence type="ECO:0000313" key="9">
    <source>
        <dbReference type="EMBL" id="MBE1874205.1"/>
    </source>
</evidence>
<evidence type="ECO:0000256" key="4">
    <source>
        <dbReference type="ARBA" id="ARBA00022759"/>
    </source>
</evidence>
<organism evidence="9 10">
    <name type="scientific">Myceligenerans pegani</name>
    <dbReference type="NCBI Taxonomy" id="2776917"/>
    <lineage>
        <taxon>Bacteria</taxon>
        <taxon>Bacillati</taxon>
        <taxon>Actinomycetota</taxon>
        <taxon>Actinomycetes</taxon>
        <taxon>Micrococcales</taxon>
        <taxon>Promicromonosporaceae</taxon>
        <taxon>Myceligenerans</taxon>
    </lineage>
</organism>